<feature type="domain" description="DNA polymerase alpha/delta/epsilon subunit B" evidence="3">
    <location>
        <begin position="215"/>
        <end position="411"/>
    </location>
</feature>
<evidence type="ECO:0000256" key="1">
    <source>
        <dbReference type="ARBA" id="ARBA00006035"/>
    </source>
</evidence>
<dbReference type="InterPro" id="IPR040663">
    <property type="entry name" value="DNA_pol_D_N"/>
</dbReference>
<dbReference type="InterPro" id="IPR024826">
    <property type="entry name" value="DNA_pol_delta/II_ssu"/>
</dbReference>
<dbReference type="GeneID" id="34621354"/>
<dbReference type="GO" id="GO:0043625">
    <property type="term" value="C:delta DNA polymerase complex"/>
    <property type="evidence" value="ECO:0007669"/>
    <property type="project" value="TreeGrafter"/>
</dbReference>
<dbReference type="Pfam" id="PF04042">
    <property type="entry name" value="DNA_pol_E_B"/>
    <property type="match status" value="1"/>
</dbReference>
<dbReference type="PANTHER" id="PTHR10416:SF0">
    <property type="entry name" value="DNA POLYMERASE DELTA SUBUNIT 2"/>
    <property type="match status" value="1"/>
</dbReference>
<organism evidence="5 6">
    <name type="scientific">Cyclospora cayetanensis</name>
    <dbReference type="NCBI Taxonomy" id="88456"/>
    <lineage>
        <taxon>Eukaryota</taxon>
        <taxon>Sar</taxon>
        <taxon>Alveolata</taxon>
        <taxon>Apicomplexa</taxon>
        <taxon>Conoidasida</taxon>
        <taxon>Coccidia</taxon>
        <taxon>Eucoccidiorida</taxon>
        <taxon>Eimeriorina</taxon>
        <taxon>Eimeriidae</taxon>
        <taxon>Cyclospora</taxon>
    </lineage>
</organism>
<keyword evidence="5" id="KW-1185">Reference proteome</keyword>
<comment type="similarity">
    <text evidence="1">Belongs to the DNA polymerase delta/II small subunit family.</text>
</comment>
<dbReference type="Gene3D" id="3.60.21.50">
    <property type="match status" value="1"/>
</dbReference>
<protein>
    <submittedName>
        <fullName evidence="6">DNA polymerase delta small subunit</fullName>
    </submittedName>
</protein>
<reference evidence="6" key="1">
    <citation type="submission" date="2025-08" db="UniProtKB">
        <authorList>
            <consortium name="RefSeq"/>
        </authorList>
    </citation>
    <scope>IDENTIFICATION</scope>
</reference>
<dbReference type="GO" id="GO:0003677">
    <property type="term" value="F:DNA binding"/>
    <property type="evidence" value="ECO:0007669"/>
    <property type="project" value="InterPro"/>
</dbReference>
<dbReference type="Pfam" id="PF18018">
    <property type="entry name" value="DNA_pol_D_N"/>
    <property type="match status" value="1"/>
</dbReference>
<dbReference type="InterPro" id="IPR007185">
    <property type="entry name" value="DNA_pol_a/d/e_bsu"/>
</dbReference>
<dbReference type="RefSeq" id="XP_026194284.1">
    <property type="nucleotide sequence ID" value="XM_026338499.1"/>
</dbReference>
<dbReference type="PANTHER" id="PTHR10416">
    <property type="entry name" value="DNA POLYMERASE DELTA SUBUNIT 2"/>
    <property type="match status" value="1"/>
</dbReference>
<evidence type="ECO:0000259" key="4">
    <source>
        <dbReference type="Pfam" id="PF18018"/>
    </source>
</evidence>
<proteinExistence type="inferred from homology"/>
<dbReference type="Gene3D" id="2.40.50.430">
    <property type="match status" value="1"/>
</dbReference>
<dbReference type="OrthoDB" id="347947at2759"/>
<evidence type="ECO:0000256" key="2">
    <source>
        <dbReference type="ARBA" id="ARBA00022705"/>
    </source>
</evidence>
<name>A0A6P6S387_9EIME</name>
<evidence type="ECO:0000313" key="5">
    <source>
        <dbReference type="Proteomes" id="UP000515125"/>
    </source>
</evidence>
<gene>
    <name evidence="6" type="primary">LOC34621354</name>
</gene>
<feature type="domain" description="DNA polymerase delta subunit OB-fold" evidence="4">
    <location>
        <begin position="2"/>
        <end position="115"/>
    </location>
</feature>
<evidence type="ECO:0000259" key="3">
    <source>
        <dbReference type="Pfam" id="PF04042"/>
    </source>
</evidence>
<evidence type="ECO:0000313" key="6">
    <source>
        <dbReference type="RefSeq" id="XP_026194284.1"/>
    </source>
</evidence>
<dbReference type="GO" id="GO:0006271">
    <property type="term" value="P:DNA strand elongation involved in DNA replication"/>
    <property type="evidence" value="ECO:0007669"/>
    <property type="project" value="TreeGrafter"/>
</dbReference>
<keyword evidence="2" id="KW-0235">DNA replication</keyword>
<dbReference type="AlphaFoldDB" id="A0A6P6S387"/>
<accession>A0A6P6S387</accession>
<dbReference type="Proteomes" id="UP000515125">
    <property type="component" value="Unplaced"/>
</dbReference>
<sequence>MQEPCVVIGTLLKDMPMRPSVLAEYINTLEIQTATQTTAEKAPPKLFLEDATAKISLLPAASEEGHTPNAAAFDTSVEGVFRTHGSLNIDRCVAGMVVAVRGVPLGTGAFSVEAICVAGAPAPGPLAGAPSKAGEGDMDCDSCSVQDTYVALLSGKRLRASLTLQACACPPHVPSFVLFWREGGAPHLTAFSVGRGRVWCARSIGLRLGSAVVNPRGLQLLRDFLLGGAPSPELRRLSSRIAKVVICGNCLALPVVAAASAATSSPHLNGASSLDSAASLSAALQEADVFLAQLAATVSLALMPGPSDPTTFALPQLPLHAALLPITRLYRTVQGVTNPHAFSVNGVRFIGSSGQPVDSICNASVLSSIEALELTAQCRCLAPTAPDSLACYPFVDEDPFCVSGSSSYHVFFAGLQKHHECRVLHTAPGGDGRAVVVSVPDFGVRGEIVLLSLRTLQTRVLRFHEGFGSGADNA</sequence>